<name>A0A7X0IIM2_9ACTN</name>
<feature type="coiled-coil region" evidence="1">
    <location>
        <begin position="315"/>
        <end position="342"/>
    </location>
</feature>
<keyword evidence="3" id="KW-1185">Reference proteome</keyword>
<organism evidence="2 3">
    <name type="scientific">Sphaerisporangium rubeum</name>
    <dbReference type="NCBI Taxonomy" id="321317"/>
    <lineage>
        <taxon>Bacteria</taxon>
        <taxon>Bacillati</taxon>
        <taxon>Actinomycetota</taxon>
        <taxon>Actinomycetes</taxon>
        <taxon>Streptosporangiales</taxon>
        <taxon>Streptosporangiaceae</taxon>
        <taxon>Sphaerisporangium</taxon>
    </lineage>
</organism>
<proteinExistence type="predicted"/>
<dbReference type="EMBL" id="JACHIU010000001">
    <property type="protein sequence ID" value="MBB6475920.1"/>
    <property type="molecule type" value="Genomic_DNA"/>
</dbReference>
<accession>A0A7X0IIM2</accession>
<protein>
    <submittedName>
        <fullName evidence="2">Uncharacterized protein</fullName>
    </submittedName>
</protein>
<evidence type="ECO:0000313" key="3">
    <source>
        <dbReference type="Proteomes" id="UP000555564"/>
    </source>
</evidence>
<evidence type="ECO:0000256" key="1">
    <source>
        <dbReference type="SAM" id="Coils"/>
    </source>
</evidence>
<sequence>MTDRIEAAASELRPLLQEFILWAPDNAPDSDPDLVGPVALWHRLTLRDDVRLWRRGDLRPILVERMPQVVEDAEAAADGMLAAVRAYLTFLSESGRLAKGSDSLGDLLDELDAIEDDFDEAMEDVLGEREWDDDDDEDDLDEEEVEGLGDFEPFADEIADLPTIRLRPDSELAAAARAVPLIAKARDLAVWVGASRTVGAETLLSDDEIREALTVVGLPEPAAKPLADEVPALWNLWNLAVDLEFLTPDDESEQGDTVSVDEDTAAWPFDNDEDVLDAWMLGLHSVDYGDPELDDDDLTLALSGLTRGLLVRLLIAGGERSVDELRDELAEAAAEFDDLGAQAWQEAGDPLEPVLEWLSGYGMAEVSGGVVRLTPLGTEGVVHLLDDDDIEVDARPAIDAMSALDLLSLSADLPEEEADAEFAAWMKLREPATAAEELLEAAADDEADALIRVQAASLVGTLGPVAVPAWKAALDEPSLRPYAATHLTQLGVPDAPEPSQSDTHWLILDMWAISAGLGTPEFVSSLHDIGPAPVLSNLLDVIWKVPHPHVEELLEMIGDSHPDRQVSKAARRSLFKVRSGNSGHSGH</sequence>
<keyword evidence="1" id="KW-0175">Coiled coil</keyword>
<evidence type="ECO:0000313" key="2">
    <source>
        <dbReference type="EMBL" id="MBB6475920.1"/>
    </source>
</evidence>
<dbReference type="AlphaFoldDB" id="A0A7X0IIM2"/>
<dbReference type="Proteomes" id="UP000555564">
    <property type="component" value="Unassembled WGS sequence"/>
</dbReference>
<gene>
    <name evidence="2" type="ORF">BJ992_005351</name>
</gene>
<comment type="caution">
    <text evidence="2">The sequence shown here is derived from an EMBL/GenBank/DDBJ whole genome shotgun (WGS) entry which is preliminary data.</text>
</comment>
<dbReference type="RefSeq" id="WP_184985593.1">
    <property type="nucleotide sequence ID" value="NZ_BAAALO010000019.1"/>
</dbReference>
<reference evidence="2 3" key="1">
    <citation type="submission" date="2020-08" db="EMBL/GenBank/DDBJ databases">
        <title>Sequencing the genomes of 1000 actinobacteria strains.</title>
        <authorList>
            <person name="Klenk H.-P."/>
        </authorList>
    </citation>
    <scope>NUCLEOTIDE SEQUENCE [LARGE SCALE GENOMIC DNA]</scope>
    <source>
        <strain evidence="2 3">DSM 44936</strain>
    </source>
</reference>